<dbReference type="SMART" id="SM00850">
    <property type="entry name" value="LytTR"/>
    <property type="match status" value="1"/>
</dbReference>
<evidence type="ECO:0000259" key="2">
    <source>
        <dbReference type="PROSITE" id="PS50110"/>
    </source>
</evidence>
<feature type="domain" description="HTH LytTR-type" evidence="3">
    <location>
        <begin position="140"/>
        <end position="230"/>
    </location>
</feature>
<dbReference type="InterPro" id="IPR046947">
    <property type="entry name" value="LytR-like"/>
</dbReference>
<dbReference type="SUPFAM" id="SSF52172">
    <property type="entry name" value="CheY-like"/>
    <property type="match status" value="1"/>
</dbReference>
<dbReference type="Gene3D" id="3.40.50.2300">
    <property type="match status" value="1"/>
</dbReference>
<name>A0ABS4ZEI3_9MICO</name>
<evidence type="ECO:0000259" key="3">
    <source>
        <dbReference type="PROSITE" id="PS50930"/>
    </source>
</evidence>
<dbReference type="Gene3D" id="2.40.50.1020">
    <property type="entry name" value="LytTr DNA-binding domain"/>
    <property type="match status" value="1"/>
</dbReference>
<proteinExistence type="predicted"/>
<evidence type="ECO:0000313" key="4">
    <source>
        <dbReference type="EMBL" id="MBP2435428.1"/>
    </source>
</evidence>
<dbReference type="RefSeq" id="WP_165132818.1">
    <property type="nucleotide sequence ID" value="NZ_CP049253.1"/>
</dbReference>
<evidence type="ECO:0000313" key="5">
    <source>
        <dbReference type="Proteomes" id="UP001519362"/>
    </source>
</evidence>
<dbReference type="SMART" id="SM00448">
    <property type="entry name" value="REC"/>
    <property type="match status" value="1"/>
</dbReference>
<accession>A0ABS4ZEI3</accession>
<keyword evidence="5" id="KW-1185">Reference proteome</keyword>
<dbReference type="PANTHER" id="PTHR37299:SF1">
    <property type="entry name" value="STAGE 0 SPORULATION PROTEIN A HOMOLOG"/>
    <property type="match status" value="1"/>
</dbReference>
<evidence type="ECO:0000256" key="1">
    <source>
        <dbReference type="PROSITE-ProRule" id="PRU00169"/>
    </source>
</evidence>
<dbReference type="Proteomes" id="UP001519362">
    <property type="component" value="Unassembled WGS sequence"/>
</dbReference>
<keyword evidence="1" id="KW-0597">Phosphoprotein</keyword>
<gene>
    <name evidence="4" type="ORF">JOF34_000014</name>
</gene>
<organism evidence="4 5">
    <name type="scientific">Microbacterium amylolyticum</name>
    <dbReference type="NCBI Taxonomy" id="936337"/>
    <lineage>
        <taxon>Bacteria</taxon>
        <taxon>Bacillati</taxon>
        <taxon>Actinomycetota</taxon>
        <taxon>Actinomycetes</taxon>
        <taxon>Micrococcales</taxon>
        <taxon>Microbacteriaceae</taxon>
        <taxon>Microbacterium</taxon>
    </lineage>
</organism>
<dbReference type="PROSITE" id="PS50930">
    <property type="entry name" value="HTH_LYTTR"/>
    <property type="match status" value="1"/>
</dbReference>
<dbReference type="PROSITE" id="PS50110">
    <property type="entry name" value="RESPONSE_REGULATORY"/>
    <property type="match status" value="1"/>
</dbReference>
<comment type="caution">
    <text evidence="4">The sequence shown here is derived from an EMBL/GenBank/DDBJ whole genome shotgun (WGS) entry which is preliminary data.</text>
</comment>
<dbReference type="Pfam" id="PF04397">
    <property type="entry name" value="LytTR"/>
    <property type="match status" value="1"/>
</dbReference>
<dbReference type="InterPro" id="IPR007492">
    <property type="entry name" value="LytTR_DNA-bd_dom"/>
</dbReference>
<dbReference type="GO" id="GO:0003677">
    <property type="term" value="F:DNA binding"/>
    <property type="evidence" value="ECO:0007669"/>
    <property type="project" value="UniProtKB-KW"/>
</dbReference>
<dbReference type="EMBL" id="JAGIOL010000001">
    <property type="protein sequence ID" value="MBP2435428.1"/>
    <property type="molecule type" value="Genomic_DNA"/>
</dbReference>
<feature type="modified residue" description="4-aspartylphosphate" evidence="1">
    <location>
        <position position="57"/>
    </location>
</feature>
<dbReference type="InterPro" id="IPR011006">
    <property type="entry name" value="CheY-like_superfamily"/>
</dbReference>
<feature type="domain" description="Response regulatory" evidence="2">
    <location>
        <begin position="3"/>
        <end position="120"/>
    </location>
</feature>
<sequence>MIRIGVVEDDAISRDVVVTHLAHYQADRGETFDIAVFEDGADLLAEYRSNFDVLLLDIEMERVSGMTTARRVREVDGDVAIVFITNSPQYAISGYEVQALSYLLKPVGYGAFAQELDRVMAQMKKRERRTLLFQADGVHHRIDVDSIRYLESAGHRVLIHTLTDTHSVVSSLKAMEAELDPASFQRCNSGYLVNLRHVTAVDQSVCHVRGGTQLQISRPKRKVFLAALAEHIGALGS</sequence>
<dbReference type="InterPro" id="IPR001789">
    <property type="entry name" value="Sig_transdc_resp-reg_receiver"/>
</dbReference>
<dbReference type="PANTHER" id="PTHR37299">
    <property type="entry name" value="TRANSCRIPTIONAL REGULATOR-RELATED"/>
    <property type="match status" value="1"/>
</dbReference>
<reference evidence="4 5" key="1">
    <citation type="submission" date="2021-03" db="EMBL/GenBank/DDBJ databases">
        <title>Sequencing the genomes of 1000 actinobacteria strains.</title>
        <authorList>
            <person name="Klenk H.-P."/>
        </authorList>
    </citation>
    <scope>NUCLEOTIDE SEQUENCE [LARGE SCALE GENOMIC DNA]</scope>
    <source>
        <strain evidence="4 5">DSM 24221</strain>
    </source>
</reference>
<protein>
    <submittedName>
        <fullName evidence="4">DNA-binding LytR/AlgR family response regulator</fullName>
    </submittedName>
</protein>
<dbReference type="Pfam" id="PF00072">
    <property type="entry name" value="Response_reg"/>
    <property type="match status" value="1"/>
</dbReference>
<keyword evidence="4" id="KW-0238">DNA-binding</keyword>